<evidence type="ECO:0000313" key="1">
    <source>
        <dbReference type="EMBL" id="BCB91851.1"/>
    </source>
</evidence>
<name>A0A6F8Z184_9ACTN</name>
<reference evidence="1 2" key="1">
    <citation type="submission" date="2020-03" db="EMBL/GenBank/DDBJ databases">
        <title>Whole genome shotgun sequence of Phytohabitans suffuscus NBRC 105367.</title>
        <authorList>
            <person name="Komaki H."/>
            <person name="Tamura T."/>
        </authorList>
    </citation>
    <scope>NUCLEOTIDE SEQUENCE [LARGE SCALE GENOMIC DNA]</scope>
    <source>
        <strain evidence="1 2">NBRC 105367</strain>
    </source>
</reference>
<dbReference type="EMBL" id="AP022871">
    <property type="protein sequence ID" value="BCB91851.1"/>
    <property type="molecule type" value="Genomic_DNA"/>
</dbReference>
<accession>A0A6F8Z184</accession>
<evidence type="ECO:0000313" key="2">
    <source>
        <dbReference type="Proteomes" id="UP000503011"/>
    </source>
</evidence>
<gene>
    <name evidence="1" type="ORF">Psuf_091640</name>
</gene>
<dbReference type="KEGG" id="psuu:Psuf_091640"/>
<organism evidence="1 2">
    <name type="scientific">Phytohabitans suffuscus</name>
    <dbReference type="NCBI Taxonomy" id="624315"/>
    <lineage>
        <taxon>Bacteria</taxon>
        <taxon>Bacillati</taxon>
        <taxon>Actinomycetota</taxon>
        <taxon>Actinomycetes</taxon>
        <taxon>Micromonosporales</taxon>
        <taxon>Micromonosporaceae</taxon>
    </lineage>
</organism>
<sequence>MRDGVAAEIAWFVLVAEPVANMDKPDPASRRIPAPALAAHPVPPRADVALCGFVCLSRA</sequence>
<proteinExistence type="predicted"/>
<protein>
    <submittedName>
        <fullName evidence="1">Uncharacterized protein</fullName>
    </submittedName>
</protein>
<dbReference type="Proteomes" id="UP000503011">
    <property type="component" value="Chromosome"/>
</dbReference>
<reference evidence="1 2" key="2">
    <citation type="submission" date="2020-03" db="EMBL/GenBank/DDBJ databases">
        <authorList>
            <person name="Ichikawa N."/>
            <person name="Kimura A."/>
            <person name="Kitahashi Y."/>
            <person name="Uohara A."/>
        </authorList>
    </citation>
    <scope>NUCLEOTIDE SEQUENCE [LARGE SCALE GENOMIC DNA]</scope>
    <source>
        <strain evidence="1 2">NBRC 105367</strain>
    </source>
</reference>
<keyword evidence="2" id="KW-1185">Reference proteome</keyword>
<dbReference type="AlphaFoldDB" id="A0A6F8Z184"/>